<dbReference type="Proteomes" id="UP001219518">
    <property type="component" value="Unassembled WGS sequence"/>
</dbReference>
<comment type="caution">
    <text evidence="1">The sequence shown here is derived from an EMBL/GenBank/DDBJ whole genome shotgun (WGS) entry which is preliminary data.</text>
</comment>
<gene>
    <name evidence="1" type="ORF">KUF71_006124</name>
</gene>
<protein>
    <submittedName>
        <fullName evidence="1">Aspartate--tRNA(Asp/Asn) ligase</fullName>
    </submittedName>
</protein>
<dbReference type="AlphaFoldDB" id="A0AAE1H7M8"/>
<accession>A0AAE1H7M8</accession>
<evidence type="ECO:0000313" key="1">
    <source>
        <dbReference type="EMBL" id="KAK3916256.1"/>
    </source>
</evidence>
<sequence length="152" mass="18308">MHIKLRDAVVRNTERFYNTCVLHGCAFKLLLHCCITLYTDEEFLDDFQKCEEEREQEVLAQIEKLHISEDIKARLRRLVKLRTRRRLEHQRFRSAMHAWSREIFSKRKYIRREEEFGSVYNVDGWKPPWMRNGGSWILCYVPNPNALPPPST</sequence>
<reference evidence="1" key="1">
    <citation type="submission" date="2021-07" db="EMBL/GenBank/DDBJ databases">
        <authorList>
            <person name="Catto M.A."/>
            <person name="Jacobson A."/>
            <person name="Kennedy G."/>
            <person name="Labadie P."/>
            <person name="Hunt B.G."/>
            <person name="Srinivasan R."/>
        </authorList>
    </citation>
    <scope>NUCLEOTIDE SEQUENCE</scope>
    <source>
        <strain evidence="1">PL_HMW_Pooled</strain>
        <tissue evidence="1">Head</tissue>
    </source>
</reference>
<proteinExistence type="predicted"/>
<name>A0AAE1H7M8_9NEOP</name>
<dbReference type="GO" id="GO:0016874">
    <property type="term" value="F:ligase activity"/>
    <property type="evidence" value="ECO:0007669"/>
    <property type="project" value="UniProtKB-KW"/>
</dbReference>
<keyword evidence="2" id="KW-1185">Reference proteome</keyword>
<keyword evidence="1" id="KW-0436">Ligase</keyword>
<organism evidence="1 2">
    <name type="scientific">Frankliniella fusca</name>
    <dbReference type="NCBI Taxonomy" id="407009"/>
    <lineage>
        <taxon>Eukaryota</taxon>
        <taxon>Metazoa</taxon>
        <taxon>Ecdysozoa</taxon>
        <taxon>Arthropoda</taxon>
        <taxon>Hexapoda</taxon>
        <taxon>Insecta</taxon>
        <taxon>Pterygota</taxon>
        <taxon>Neoptera</taxon>
        <taxon>Paraneoptera</taxon>
        <taxon>Thysanoptera</taxon>
        <taxon>Terebrantia</taxon>
        <taxon>Thripoidea</taxon>
        <taxon>Thripidae</taxon>
        <taxon>Frankliniella</taxon>
    </lineage>
</organism>
<reference evidence="1" key="2">
    <citation type="journal article" date="2023" name="BMC Genomics">
        <title>Pest status, molecular evolution, and epigenetic factors derived from the genome assembly of Frankliniella fusca, a thysanopteran phytovirus vector.</title>
        <authorList>
            <person name="Catto M.A."/>
            <person name="Labadie P.E."/>
            <person name="Jacobson A.L."/>
            <person name="Kennedy G.G."/>
            <person name="Srinivasan R."/>
            <person name="Hunt B.G."/>
        </authorList>
    </citation>
    <scope>NUCLEOTIDE SEQUENCE</scope>
    <source>
        <strain evidence="1">PL_HMW_Pooled</strain>
    </source>
</reference>
<evidence type="ECO:0000313" key="2">
    <source>
        <dbReference type="Proteomes" id="UP001219518"/>
    </source>
</evidence>
<dbReference type="EMBL" id="JAHWGI010000505">
    <property type="protein sequence ID" value="KAK3916256.1"/>
    <property type="molecule type" value="Genomic_DNA"/>
</dbReference>